<evidence type="ECO:0008006" key="11">
    <source>
        <dbReference type="Google" id="ProtNLM"/>
    </source>
</evidence>
<evidence type="ECO:0000256" key="2">
    <source>
        <dbReference type="ARBA" id="ARBA00022448"/>
    </source>
</evidence>
<feature type="transmembrane region" description="Helical" evidence="8">
    <location>
        <begin position="17"/>
        <end position="40"/>
    </location>
</feature>
<keyword evidence="4" id="KW-0997">Cell inner membrane</keyword>
<evidence type="ECO:0000256" key="5">
    <source>
        <dbReference type="ARBA" id="ARBA00022692"/>
    </source>
</evidence>
<feature type="transmembrane region" description="Helical" evidence="8">
    <location>
        <begin position="226"/>
        <end position="247"/>
    </location>
</feature>
<keyword evidence="2" id="KW-0813">Transport</keyword>
<sequence length="330" mass="35507">MTLRLHAIQKVRFTHELFLFAVLILFSLIIAICSPGSFNFESLLDILKSSSTYMVMAIGVLIVMISGGIDVSFTSIAAVAAYVSVYILNTYAQGNIVIAFFIAGIVGAVLGIINSIFISLFKLPTLIVTLATSNIFYGLLLEHAPTAHISKVPEFFTEFGAGRLISFASNTDKSWGLSNLAIIAIILLIIFSILLRYTGLGRNIYAMGSAKESAQRAGISIWKTQFFVYLFAGFLAGISSILNTSLISYVNPFNIQSTTMDVIAAVVLGGAALNGGKGSVIGTFLGVILLFMVKTSLIQLGVPSTWDSLIVGSILLISISIPMIRYLFKK</sequence>
<evidence type="ECO:0000256" key="3">
    <source>
        <dbReference type="ARBA" id="ARBA00022475"/>
    </source>
</evidence>
<dbReference type="CDD" id="cd06579">
    <property type="entry name" value="TM_PBP1_transp_AraH_like"/>
    <property type="match status" value="1"/>
</dbReference>
<dbReference type="Pfam" id="PF02653">
    <property type="entry name" value="BPD_transp_2"/>
    <property type="match status" value="1"/>
</dbReference>
<evidence type="ECO:0000256" key="7">
    <source>
        <dbReference type="ARBA" id="ARBA00023136"/>
    </source>
</evidence>
<organism evidence="9 10">
    <name type="scientific">Treponema maltophilum ATCC 51939</name>
    <dbReference type="NCBI Taxonomy" id="1125699"/>
    <lineage>
        <taxon>Bacteria</taxon>
        <taxon>Pseudomonadati</taxon>
        <taxon>Spirochaetota</taxon>
        <taxon>Spirochaetia</taxon>
        <taxon>Spirochaetales</taxon>
        <taxon>Treponemataceae</taxon>
        <taxon>Treponema</taxon>
    </lineage>
</organism>
<dbReference type="PANTHER" id="PTHR32196:SF21">
    <property type="entry name" value="ABC TRANSPORTER PERMEASE PROTEIN YPHD-RELATED"/>
    <property type="match status" value="1"/>
</dbReference>
<dbReference type="AlphaFoldDB" id="S3KFF7"/>
<feature type="transmembrane region" description="Helical" evidence="8">
    <location>
        <begin position="280"/>
        <end position="302"/>
    </location>
</feature>
<dbReference type="EMBL" id="ATFF01000006">
    <property type="protein sequence ID" value="EPF30962.1"/>
    <property type="molecule type" value="Genomic_DNA"/>
</dbReference>
<dbReference type="Proteomes" id="UP000014541">
    <property type="component" value="Unassembled WGS sequence"/>
</dbReference>
<evidence type="ECO:0000256" key="6">
    <source>
        <dbReference type="ARBA" id="ARBA00022989"/>
    </source>
</evidence>
<feature type="transmembrane region" description="Helical" evidence="8">
    <location>
        <begin position="177"/>
        <end position="197"/>
    </location>
</feature>
<dbReference type="GO" id="GO:0022857">
    <property type="term" value="F:transmembrane transporter activity"/>
    <property type="evidence" value="ECO:0007669"/>
    <property type="project" value="InterPro"/>
</dbReference>
<dbReference type="InterPro" id="IPR001851">
    <property type="entry name" value="ABC_transp_permease"/>
</dbReference>
<comment type="caution">
    <text evidence="9">The sequence shown here is derived from an EMBL/GenBank/DDBJ whole genome shotgun (WGS) entry which is preliminary data.</text>
</comment>
<feature type="transmembrane region" description="Helical" evidence="8">
    <location>
        <begin position="52"/>
        <end position="85"/>
    </location>
</feature>
<keyword evidence="5 8" id="KW-0812">Transmembrane</keyword>
<feature type="transmembrane region" description="Helical" evidence="8">
    <location>
        <begin position="253"/>
        <end position="273"/>
    </location>
</feature>
<dbReference type="OrthoDB" id="9784538at2"/>
<feature type="transmembrane region" description="Helical" evidence="8">
    <location>
        <begin position="91"/>
        <end position="113"/>
    </location>
</feature>
<dbReference type="RefSeq" id="WP_016525573.1">
    <property type="nucleotide sequence ID" value="NZ_KE332518.1"/>
</dbReference>
<protein>
    <recommendedName>
        <fullName evidence="11">ABC transporter permease</fullName>
    </recommendedName>
</protein>
<evidence type="ECO:0000256" key="8">
    <source>
        <dbReference type="SAM" id="Phobius"/>
    </source>
</evidence>
<name>S3KFF7_TREMA</name>
<gene>
    <name evidence="9" type="ORF">HMPREF9194_01289</name>
</gene>
<evidence type="ECO:0000256" key="1">
    <source>
        <dbReference type="ARBA" id="ARBA00004651"/>
    </source>
</evidence>
<dbReference type="GO" id="GO:0005886">
    <property type="term" value="C:plasma membrane"/>
    <property type="evidence" value="ECO:0007669"/>
    <property type="project" value="UniProtKB-SubCell"/>
</dbReference>
<dbReference type="PANTHER" id="PTHR32196">
    <property type="entry name" value="ABC TRANSPORTER PERMEASE PROTEIN YPHD-RELATED-RELATED"/>
    <property type="match status" value="1"/>
</dbReference>
<keyword evidence="10" id="KW-1185">Reference proteome</keyword>
<proteinExistence type="predicted"/>
<keyword evidence="7 8" id="KW-0472">Membrane</keyword>
<keyword evidence="3" id="KW-1003">Cell membrane</keyword>
<dbReference type="eggNOG" id="COG1172">
    <property type="taxonomic scope" value="Bacteria"/>
</dbReference>
<accession>S3KFF7</accession>
<keyword evidence="6 8" id="KW-1133">Transmembrane helix</keyword>
<dbReference type="HOGENOM" id="CLU_028880_0_1_12"/>
<dbReference type="STRING" id="1125699.HMPREF9194_01289"/>
<reference evidence="9 10" key="1">
    <citation type="submission" date="2013-04" db="EMBL/GenBank/DDBJ databases">
        <title>The Genome Sequence of Treponema maltophilum ATCC 51939.</title>
        <authorList>
            <consortium name="The Broad Institute Genomics Platform"/>
            <person name="Earl A."/>
            <person name="Ward D."/>
            <person name="Feldgarden M."/>
            <person name="Gevers D."/>
            <person name="Leonetti C."/>
            <person name="Blanton J.M."/>
            <person name="Dewhirst F.E."/>
            <person name="Izard J."/>
            <person name="Walker B."/>
            <person name="Young S."/>
            <person name="Zeng Q."/>
            <person name="Gargeya S."/>
            <person name="Fitzgerald M."/>
            <person name="Haas B."/>
            <person name="Abouelleil A."/>
            <person name="Allen A.W."/>
            <person name="Alvarado L."/>
            <person name="Arachchi H.M."/>
            <person name="Berlin A.M."/>
            <person name="Chapman S.B."/>
            <person name="Gainer-Dewar J."/>
            <person name="Goldberg J."/>
            <person name="Griggs A."/>
            <person name="Gujja S."/>
            <person name="Hansen M."/>
            <person name="Howarth C."/>
            <person name="Imamovic A."/>
            <person name="Ireland A."/>
            <person name="Larimer J."/>
            <person name="McCowan C."/>
            <person name="Murphy C."/>
            <person name="Pearson M."/>
            <person name="Poon T.W."/>
            <person name="Priest M."/>
            <person name="Roberts A."/>
            <person name="Saif S."/>
            <person name="Shea T."/>
            <person name="Sisk P."/>
            <person name="Sykes S."/>
            <person name="Wortman J."/>
            <person name="Nusbaum C."/>
            <person name="Birren B."/>
        </authorList>
    </citation>
    <scope>NUCLEOTIDE SEQUENCE [LARGE SCALE GENOMIC DNA]</scope>
    <source>
        <strain evidence="9 10">ATCC 51939</strain>
    </source>
</reference>
<dbReference type="PATRIC" id="fig|1125699.3.peg.1306"/>
<evidence type="ECO:0000256" key="4">
    <source>
        <dbReference type="ARBA" id="ARBA00022519"/>
    </source>
</evidence>
<feature type="transmembrane region" description="Helical" evidence="8">
    <location>
        <begin position="308"/>
        <end position="328"/>
    </location>
</feature>
<evidence type="ECO:0000313" key="10">
    <source>
        <dbReference type="Proteomes" id="UP000014541"/>
    </source>
</evidence>
<evidence type="ECO:0000313" key="9">
    <source>
        <dbReference type="EMBL" id="EPF30962.1"/>
    </source>
</evidence>
<comment type="subcellular location">
    <subcellularLocation>
        <location evidence="1">Cell membrane</location>
        <topology evidence="1">Multi-pass membrane protein</topology>
    </subcellularLocation>
</comment>